<dbReference type="InterPro" id="IPR029787">
    <property type="entry name" value="Nucleotide_cyclase"/>
</dbReference>
<dbReference type="STRING" id="357804.Ping_1199"/>
<dbReference type="Gene3D" id="3.20.20.450">
    <property type="entry name" value="EAL domain"/>
    <property type="match status" value="1"/>
</dbReference>
<dbReference type="SMART" id="SM00267">
    <property type="entry name" value="GGDEF"/>
    <property type="match status" value="1"/>
</dbReference>
<evidence type="ECO:0000259" key="10">
    <source>
        <dbReference type="PROSITE" id="PS50883"/>
    </source>
</evidence>
<evidence type="ECO:0000256" key="1">
    <source>
        <dbReference type="ARBA" id="ARBA00001946"/>
    </source>
</evidence>
<dbReference type="eggNOG" id="COG2202">
    <property type="taxonomic scope" value="Bacteria"/>
</dbReference>
<feature type="domain" description="PAC" evidence="9">
    <location>
        <begin position="278"/>
        <end position="329"/>
    </location>
</feature>
<dbReference type="InterPro" id="IPR052155">
    <property type="entry name" value="Biofilm_reg_signaling"/>
</dbReference>
<evidence type="ECO:0000313" key="13">
    <source>
        <dbReference type="Proteomes" id="UP000000639"/>
    </source>
</evidence>
<comment type="subcellular location">
    <subcellularLocation>
        <location evidence="2">Cell membrane</location>
        <topology evidence="2">Multi-pass membrane protein</topology>
    </subcellularLocation>
</comment>
<dbReference type="Pfam" id="PF13426">
    <property type="entry name" value="PAS_9"/>
    <property type="match status" value="1"/>
</dbReference>
<dbReference type="CDD" id="cd01949">
    <property type="entry name" value="GGDEF"/>
    <property type="match status" value="1"/>
</dbReference>
<dbReference type="InterPro" id="IPR035919">
    <property type="entry name" value="EAL_sf"/>
</dbReference>
<dbReference type="PROSITE" id="PS50883">
    <property type="entry name" value="EAL"/>
    <property type="match status" value="1"/>
</dbReference>
<evidence type="ECO:0000256" key="4">
    <source>
        <dbReference type="ARBA" id="ARBA00022692"/>
    </source>
</evidence>
<dbReference type="NCBIfam" id="TIGR00229">
    <property type="entry name" value="sensory_box"/>
    <property type="match status" value="3"/>
</dbReference>
<dbReference type="CDD" id="cd00130">
    <property type="entry name" value="PAS"/>
    <property type="match status" value="3"/>
</dbReference>
<dbReference type="AlphaFoldDB" id="A1SU67"/>
<feature type="transmembrane region" description="Helical" evidence="7">
    <location>
        <begin position="72"/>
        <end position="93"/>
    </location>
</feature>
<proteinExistence type="predicted"/>
<dbReference type="KEGG" id="pin:Ping_1199"/>
<dbReference type="InterPro" id="IPR001610">
    <property type="entry name" value="PAC"/>
</dbReference>
<feature type="domain" description="EAL" evidence="10">
    <location>
        <begin position="755"/>
        <end position="1011"/>
    </location>
</feature>
<feature type="transmembrane region" description="Helical" evidence="7">
    <location>
        <begin position="105"/>
        <end position="126"/>
    </location>
</feature>
<dbReference type="CDD" id="cd01948">
    <property type="entry name" value="EAL"/>
    <property type="match status" value="1"/>
</dbReference>
<evidence type="ECO:0000256" key="5">
    <source>
        <dbReference type="ARBA" id="ARBA00022989"/>
    </source>
</evidence>
<feature type="transmembrane region" description="Helical" evidence="7">
    <location>
        <begin position="169"/>
        <end position="189"/>
    </location>
</feature>
<comment type="cofactor">
    <cofactor evidence="1">
        <name>Mg(2+)</name>
        <dbReference type="ChEBI" id="CHEBI:18420"/>
    </cofactor>
</comment>
<accession>A1SU67</accession>
<dbReference type="GO" id="GO:0071555">
    <property type="term" value="P:cell wall organization"/>
    <property type="evidence" value="ECO:0007669"/>
    <property type="project" value="InterPro"/>
</dbReference>
<dbReference type="InterPro" id="IPR001633">
    <property type="entry name" value="EAL_dom"/>
</dbReference>
<dbReference type="InterPro" id="IPR000160">
    <property type="entry name" value="GGDEF_dom"/>
</dbReference>
<evidence type="ECO:0000259" key="8">
    <source>
        <dbReference type="PROSITE" id="PS50112"/>
    </source>
</evidence>
<evidence type="ECO:0000256" key="6">
    <source>
        <dbReference type="ARBA" id="ARBA00023136"/>
    </source>
</evidence>
<feature type="domain" description="PAS" evidence="8">
    <location>
        <begin position="456"/>
        <end position="526"/>
    </location>
</feature>
<keyword evidence="6 7" id="KW-0472">Membrane</keyword>
<feature type="transmembrane region" description="Helical" evidence="7">
    <location>
        <begin position="138"/>
        <end position="157"/>
    </location>
</feature>
<keyword evidence="5 7" id="KW-1133">Transmembrane helix</keyword>
<dbReference type="Pfam" id="PF07694">
    <property type="entry name" value="5TM-5TMR_LYT"/>
    <property type="match status" value="1"/>
</dbReference>
<dbReference type="FunFam" id="3.30.70.270:FF:000001">
    <property type="entry name" value="Diguanylate cyclase domain protein"/>
    <property type="match status" value="1"/>
</dbReference>
<keyword evidence="3" id="KW-1003">Cell membrane</keyword>
<dbReference type="InterPro" id="IPR011620">
    <property type="entry name" value="Sig_transdc_His_kinase_LytS_TM"/>
</dbReference>
<dbReference type="InterPro" id="IPR043128">
    <property type="entry name" value="Rev_trsase/Diguanyl_cyclase"/>
</dbReference>
<dbReference type="Pfam" id="PF00990">
    <property type="entry name" value="GGDEF"/>
    <property type="match status" value="1"/>
</dbReference>
<dbReference type="SMART" id="SM00052">
    <property type="entry name" value="EAL"/>
    <property type="match status" value="1"/>
</dbReference>
<dbReference type="InterPro" id="IPR000014">
    <property type="entry name" value="PAS"/>
</dbReference>
<feature type="transmembrane region" description="Helical" evidence="7">
    <location>
        <begin position="37"/>
        <end position="60"/>
    </location>
</feature>
<dbReference type="Proteomes" id="UP000000639">
    <property type="component" value="Chromosome"/>
</dbReference>
<name>A1SU67_PSYIN</name>
<feature type="domain" description="PAS" evidence="8">
    <location>
        <begin position="231"/>
        <end position="274"/>
    </location>
</feature>
<reference evidence="12 13" key="1">
    <citation type="submission" date="2007-01" db="EMBL/GenBank/DDBJ databases">
        <title>Complete sequence of Psychromonas ingrahamii 37.</title>
        <authorList>
            <consortium name="US DOE Joint Genome Institute"/>
            <person name="Copeland A."/>
            <person name="Lucas S."/>
            <person name="Lapidus A."/>
            <person name="Barry K."/>
            <person name="Detter J.C."/>
            <person name="Glavina del Rio T."/>
            <person name="Hammon N."/>
            <person name="Israni S."/>
            <person name="Dalin E."/>
            <person name="Tice H."/>
            <person name="Pitluck S."/>
            <person name="Thompson L.S."/>
            <person name="Brettin T."/>
            <person name="Bruce D."/>
            <person name="Han C."/>
            <person name="Tapia R."/>
            <person name="Schmutz J."/>
            <person name="Larimer F."/>
            <person name="Land M."/>
            <person name="Hauser L."/>
            <person name="Kyrpides N."/>
            <person name="Ivanova N."/>
            <person name="Staley J."/>
            <person name="Richardson P."/>
        </authorList>
    </citation>
    <scope>NUCLEOTIDE SEQUENCE [LARGE SCALE GENOMIC DNA]</scope>
    <source>
        <strain evidence="12 13">37</strain>
    </source>
</reference>
<dbReference type="EMBL" id="CP000510">
    <property type="protein sequence ID" value="ABM03032.1"/>
    <property type="molecule type" value="Genomic_DNA"/>
</dbReference>
<dbReference type="eggNOG" id="COG5001">
    <property type="taxonomic scope" value="Bacteria"/>
</dbReference>
<dbReference type="InterPro" id="IPR000700">
    <property type="entry name" value="PAS-assoc_C"/>
</dbReference>
<feature type="transmembrane region" description="Helical" evidence="7">
    <location>
        <begin position="6"/>
        <end position="25"/>
    </location>
</feature>
<dbReference type="Gene3D" id="3.30.70.270">
    <property type="match status" value="1"/>
</dbReference>
<sequence>MYMNSFGLLTLTQNAALLLAMFFIYDMAAFRNRTVFGFYWAIFTGIALGLIGIIIMLTPWEYAPGIIVDSRAVLLGISGLFFGTIPTLIAMVITATLRLFQGGGAAVIGVLVIITSGTLGIAWRYYRPHPLSELSFREIYLFGVIIHGVMLALTFIFPWEMTLAVLSNISLPVLLLYPLITALLGMLFVQRLRRNQSTDALKESEFLFRSQFDLGSIGIAITYPGKGWLRVNPRLCEILGYREEELLLLNWSELTHPDDRHLDLYQYDQMLTGEEDGYSLDKRFIRKDGESVYVHMTISCYRVDGAVQFVIAGILDSSERKHAEDKIRGRKEQLLSVLSGSELGFWDWNIEANTVHRNARWAEMLGYRFEDIQNDTSINLDSVHPNDCGRVWQSVTDHLEGRTAQHKIEYRMRTRQGEYKWILDCAKIVNYGEDQQPLRMSGTHTDITKRKLAEESMQLASMVYQNSREAMTVTDSNGNIITTNPAFTEMTGYSADEITGKSHTFIVSKQQDKRVYQRMELALNSTGHWRGEVSCRHKNGENYMALLGINSIYNEDRSVHRRVAQFSDITERKKSEKIIWKQANFDNLTGLSNRQMFHDQLLHEKNKAQRRGLNVGLLFLDLDRFKAVNDTLGHNMGDQLLIDVAQRLRNCVRKRDLVSRFGGDEFTVIIGGLKNTQSVERVAQKILCELAEPFLLGEQNVYITPSIGITFYPKDGEATEMLLKNADQAMYSAKEKGRNCYHYFTNSMQEQVERGGQLANDLRYALKKNQLELYYQPIVALGTGQIRKAEALIRWHHPELGMVSPAEFIPIAEETGTIVEIGDWVFRQAADQVAHWRREYQNDFQVSINKSPVQFREGGSDITSWLEHLLALGLPGQAVVIEITEGLLLDGSSRIVIDKLLAFRDSGIEVSLDDFGTGYSSMSYLRKFHIDNLKIDQSFVRNLKVDSDDMILCEAIIIMAHKLGMQVIAEGIENEEQRRLLSAAGCDYGQGYLFAKPLPEKDFSCLLLRHIHVA</sequence>
<dbReference type="NCBIfam" id="TIGR00254">
    <property type="entry name" value="GGDEF"/>
    <property type="match status" value="1"/>
</dbReference>
<keyword evidence="4 7" id="KW-0812">Transmembrane</keyword>
<organism evidence="12 13">
    <name type="scientific">Psychromonas ingrahamii (strain DSM 17664 / CCUG 51855 / 37)</name>
    <dbReference type="NCBI Taxonomy" id="357804"/>
    <lineage>
        <taxon>Bacteria</taxon>
        <taxon>Pseudomonadati</taxon>
        <taxon>Pseudomonadota</taxon>
        <taxon>Gammaproteobacteria</taxon>
        <taxon>Alteromonadales</taxon>
        <taxon>Psychromonadaceae</taxon>
        <taxon>Psychromonas</taxon>
    </lineage>
</organism>
<dbReference type="PROSITE" id="PS50112">
    <property type="entry name" value="PAS"/>
    <property type="match status" value="3"/>
</dbReference>
<dbReference type="GO" id="GO:0000155">
    <property type="term" value="F:phosphorelay sensor kinase activity"/>
    <property type="evidence" value="ECO:0007669"/>
    <property type="project" value="InterPro"/>
</dbReference>
<dbReference type="InterPro" id="IPR035965">
    <property type="entry name" value="PAS-like_dom_sf"/>
</dbReference>
<dbReference type="eggNOG" id="COG3275">
    <property type="taxonomic scope" value="Bacteria"/>
</dbReference>
<protein>
    <submittedName>
        <fullName evidence="12">Diguanylate cyclase/phosphodiesterase with PAS/PAC sensor(S)</fullName>
    </submittedName>
</protein>
<feature type="domain" description="GGDEF" evidence="11">
    <location>
        <begin position="613"/>
        <end position="746"/>
    </location>
</feature>
<evidence type="ECO:0000259" key="11">
    <source>
        <dbReference type="PROSITE" id="PS50887"/>
    </source>
</evidence>
<dbReference type="Pfam" id="PF08447">
    <property type="entry name" value="PAS_3"/>
    <property type="match status" value="2"/>
</dbReference>
<evidence type="ECO:0000256" key="3">
    <source>
        <dbReference type="ARBA" id="ARBA00022475"/>
    </source>
</evidence>
<dbReference type="GO" id="GO:0005886">
    <property type="term" value="C:plasma membrane"/>
    <property type="evidence" value="ECO:0007669"/>
    <property type="project" value="UniProtKB-SubCell"/>
</dbReference>
<dbReference type="PANTHER" id="PTHR44757">
    <property type="entry name" value="DIGUANYLATE CYCLASE DGCP"/>
    <property type="match status" value="1"/>
</dbReference>
<evidence type="ECO:0000259" key="9">
    <source>
        <dbReference type="PROSITE" id="PS50113"/>
    </source>
</evidence>
<dbReference type="PANTHER" id="PTHR44757:SF2">
    <property type="entry name" value="BIOFILM ARCHITECTURE MAINTENANCE PROTEIN MBAA"/>
    <property type="match status" value="1"/>
</dbReference>
<dbReference type="SUPFAM" id="SSF141868">
    <property type="entry name" value="EAL domain-like"/>
    <property type="match status" value="1"/>
</dbReference>
<dbReference type="SMART" id="SM00086">
    <property type="entry name" value="PAC"/>
    <property type="match status" value="3"/>
</dbReference>
<dbReference type="PROSITE" id="PS50887">
    <property type="entry name" value="GGDEF"/>
    <property type="match status" value="1"/>
</dbReference>
<feature type="domain" description="PAC" evidence="9">
    <location>
        <begin position="529"/>
        <end position="581"/>
    </location>
</feature>
<evidence type="ECO:0000313" key="12">
    <source>
        <dbReference type="EMBL" id="ABM03032.1"/>
    </source>
</evidence>
<evidence type="ECO:0000256" key="2">
    <source>
        <dbReference type="ARBA" id="ARBA00004651"/>
    </source>
</evidence>
<gene>
    <name evidence="12" type="ordered locus">Ping_1199</name>
</gene>
<dbReference type="SUPFAM" id="SSF55073">
    <property type="entry name" value="Nucleotide cyclase"/>
    <property type="match status" value="1"/>
</dbReference>
<dbReference type="Gene3D" id="3.30.450.20">
    <property type="entry name" value="PAS domain"/>
    <property type="match status" value="3"/>
</dbReference>
<dbReference type="SMART" id="SM00091">
    <property type="entry name" value="PAS"/>
    <property type="match status" value="3"/>
</dbReference>
<dbReference type="HOGENOM" id="CLU_000445_70_20_6"/>
<dbReference type="SUPFAM" id="SSF55785">
    <property type="entry name" value="PYP-like sensor domain (PAS domain)"/>
    <property type="match status" value="3"/>
</dbReference>
<keyword evidence="13" id="KW-1185">Reference proteome</keyword>
<dbReference type="Pfam" id="PF00563">
    <property type="entry name" value="EAL"/>
    <property type="match status" value="1"/>
</dbReference>
<dbReference type="InterPro" id="IPR013655">
    <property type="entry name" value="PAS_fold_3"/>
</dbReference>
<dbReference type="PROSITE" id="PS50113">
    <property type="entry name" value="PAC"/>
    <property type="match status" value="3"/>
</dbReference>
<feature type="domain" description="PAC" evidence="9">
    <location>
        <begin position="406"/>
        <end position="459"/>
    </location>
</feature>
<evidence type="ECO:0000256" key="7">
    <source>
        <dbReference type="SAM" id="Phobius"/>
    </source>
</evidence>
<feature type="domain" description="PAS" evidence="8">
    <location>
        <begin position="330"/>
        <end position="402"/>
    </location>
</feature>